<protein>
    <submittedName>
        <fullName evidence="2">Uncharacterized protein</fullName>
    </submittedName>
</protein>
<gene>
    <name evidence="2" type="ORF">CRE_15017</name>
</gene>
<dbReference type="HOGENOM" id="CLU_134609_0_0_1"/>
<keyword evidence="3" id="KW-1185">Reference proteome</keyword>
<organism evidence="3">
    <name type="scientific">Caenorhabditis remanei</name>
    <name type="common">Caenorhabditis vulgaris</name>
    <dbReference type="NCBI Taxonomy" id="31234"/>
    <lineage>
        <taxon>Eukaryota</taxon>
        <taxon>Metazoa</taxon>
        <taxon>Ecdysozoa</taxon>
        <taxon>Nematoda</taxon>
        <taxon>Chromadorea</taxon>
        <taxon>Rhabditida</taxon>
        <taxon>Rhabditina</taxon>
        <taxon>Rhabditomorpha</taxon>
        <taxon>Rhabditoidea</taxon>
        <taxon>Rhabditidae</taxon>
        <taxon>Peloderinae</taxon>
        <taxon>Caenorhabditis</taxon>
    </lineage>
</organism>
<sequence length="109" mass="12858">MRFLSSLLLTLIGVDTATYFTANGTLSCNMGKTWCYYISMTEVDNFAVFSDKIDFSGVHCVKKEKEFEIKMRKRKVVRPTVSESVYKSWVHYEWNVEIEEKEDIVSEYW</sequence>
<feature type="chain" id="PRO_5003178663" evidence="1">
    <location>
        <begin position="18"/>
        <end position="109"/>
    </location>
</feature>
<accession>E3NIQ7</accession>
<proteinExistence type="predicted"/>
<dbReference type="EMBL" id="DS268710">
    <property type="protein sequence ID" value="EFO99296.1"/>
    <property type="molecule type" value="Genomic_DNA"/>
</dbReference>
<evidence type="ECO:0000313" key="2">
    <source>
        <dbReference type="EMBL" id="EFO99296.1"/>
    </source>
</evidence>
<reference evidence="2" key="1">
    <citation type="submission" date="2007-07" db="EMBL/GenBank/DDBJ databases">
        <title>PCAP assembly of the Caenorhabditis remanei genome.</title>
        <authorList>
            <consortium name="The Caenorhabditis remanei Sequencing Consortium"/>
            <person name="Wilson R.K."/>
        </authorList>
    </citation>
    <scope>NUCLEOTIDE SEQUENCE [LARGE SCALE GENOMIC DNA]</scope>
    <source>
        <strain evidence="2">PB4641</strain>
    </source>
</reference>
<dbReference type="Proteomes" id="UP000008281">
    <property type="component" value="Unassembled WGS sequence"/>
</dbReference>
<evidence type="ECO:0000313" key="3">
    <source>
        <dbReference type="Proteomes" id="UP000008281"/>
    </source>
</evidence>
<dbReference type="InParanoid" id="E3NIQ7"/>
<dbReference type="AlphaFoldDB" id="E3NIQ7"/>
<feature type="signal peptide" evidence="1">
    <location>
        <begin position="1"/>
        <end position="17"/>
    </location>
</feature>
<keyword evidence="1" id="KW-0732">Signal</keyword>
<evidence type="ECO:0000256" key="1">
    <source>
        <dbReference type="SAM" id="SignalP"/>
    </source>
</evidence>
<dbReference type="PROSITE" id="PS51257">
    <property type="entry name" value="PROKAR_LIPOPROTEIN"/>
    <property type="match status" value="1"/>
</dbReference>
<name>E3NIQ7_CAERE</name>